<sequence length="283" mass="32004">MFIENTNDMAKIAIDRSLLKEYKTREDSRVVYMNDGDEFQIQLFNPEQFTIGAEIYINGKKISNRILAIYPGQRCWLERYLDENVKFKFATYNVDNPDEDSSVAKAIANNGKIEIRFYKEMPCPDTNSGTIWTTNPIINWDTKWNSSNNFLNTVPKLSLSSVTSADVQINSICGCAEYAANAVNTSAVNSASKSFSTPTIKKLSKTVETGRVSKGSYSSQKMEDVNILFSSLPFKSETIKILPTSRKPYTLSDIQKIYCTNCGRKLNTKYKFCPYCGTKCIQL</sequence>
<proteinExistence type="predicted"/>
<dbReference type="Proteomes" id="UP001349343">
    <property type="component" value="Segment"/>
</dbReference>
<accession>A0ABZ0Z500</accession>
<dbReference type="Pfam" id="PF13240">
    <property type="entry name" value="Zn_Ribbon_1"/>
    <property type="match status" value="1"/>
</dbReference>
<evidence type="ECO:0000313" key="3">
    <source>
        <dbReference type="Proteomes" id="UP001349343"/>
    </source>
</evidence>
<organism evidence="2 3">
    <name type="scientific">phage Lak_Megaphage_RVC_JS4_GC31</name>
    <dbReference type="NCBI Taxonomy" id="3109228"/>
    <lineage>
        <taxon>Viruses</taxon>
        <taxon>Duplodnaviria</taxon>
        <taxon>Heunggongvirae</taxon>
        <taxon>Uroviricota</taxon>
        <taxon>Caudoviricetes</taxon>
        <taxon>Caudoviricetes code 15 clade</taxon>
    </lineage>
</organism>
<reference evidence="2 3" key="1">
    <citation type="submission" date="2023-11" db="EMBL/GenBank/DDBJ databases">
        <authorList>
            <person name="Cook R."/>
            <person name="Crisci M."/>
            <person name="Pye H."/>
            <person name="Adriaenssens E."/>
            <person name="Santini J."/>
        </authorList>
    </citation>
    <scope>NUCLEOTIDE SEQUENCE [LARGE SCALE GENOMIC DNA]</scope>
    <source>
        <strain evidence="2">Lak_Megaphage_RVC_JS4_GC31</strain>
    </source>
</reference>
<dbReference type="InterPro" id="IPR026870">
    <property type="entry name" value="Zinc_ribbon_dom"/>
</dbReference>
<protein>
    <recommendedName>
        <fullName evidence="1">Zinc-ribbon domain-containing protein</fullName>
    </recommendedName>
</protein>
<evidence type="ECO:0000259" key="1">
    <source>
        <dbReference type="Pfam" id="PF13240"/>
    </source>
</evidence>
<keyword evidence="3" id="KW-1185">Reference proteome</keyword>
<dbReference type="EMBL" id="OR769222">
    <property type="protein sequence ID" value="WQJ53145.1"/>
    <property type="molecule type" value="Genomic_DNA"/>
</dbReference>
<evidence type="ECO:0000313" key="2">
    <source>
        <dbReference type="EMBL" id="WQJ53145.1"/>
    </source>
</evidence>
<feature type="domain" description="Zinc-ribbon" evidence="1">
    <location>
        <begin position="258"/>
        <end position="279"/>
    </location>
</feature>
<name>A0ABZ0Z500_9CAUD</name>